<name>A0AAD7XZT8_9FUNG</name>
<proteinExistence type="inferred from homology"/>
<dbReference type="Pfam" id="PF00096">
    <property type="entry name" value="zf-C2H2"/>
    <property type="match status" value="2"/>
</dbReference>
<keyword evidence="5" id="KW-0862">Zinc</keyword>
<comment type="similarity">
    <text evidence="9">Belongs to the sal C2H2-type zinc-finger protein family.</text>
</comment>
<evidence type="ECO:0000313" key="14">
    <source>
        <dbReference type="Proteomes" id="UP001234581"/>
    </source>
</evidence>
<feature type="compositionally biased region" description="Polar residues" evidence="11">
    <location>
        <begin position="101"/>
        <end position="112"/>
    </location>
</feature>
<sequence>MLDNANNSSSKRIEKRRYQCDICNKCFTRPSALKTHIYTHTGEKPFECTTPGCGRRFAVISNLRRHFKVHTRMIHTSGTPSVRIPASERLYHVQKLIERTASMQRDNMVNNNDTSSDTGSSCCSSSSTSSTSATSSKNMPEDDYVTTSRYRHQPTSQCYHPYTFRSPLSHPPVASSSMVALPDAPNMITHPNLYHDQFAPSWDHLEG</sequence>
<protein>
    <recommendedName>
        <fullName evidence="12">C2H2-type domain-containing protein</fullName>
    </recommendedName>
</protein>
<evidence type="ECO:0000259" key="12">
    <source>
        <dbReference type="PROSITE" id="PS50157"/>
    </source>
</evidence>
<evidence type="ECO:0000313" key="13">
    <source>
        <dbReference type="EMBL" id="KAJ8656317.1"/>
    </source>
</evidence>
<feature type="region of interest" description="Disordered" evidence="11">
    <location>
        <begin position="101"/>
        <end position="152"/>
    </location>
</feature>
<keyword evidence="8" id="KW-0539">Nucleus</keyword>
<dbReference type="PANTHER" id="PTHR23233">
    <property type="entry name" value="SAL-LIKE PROTEIN"/>
    <property type="match status" value="1"/>
</dbReference>
<reference evidence="13 14" key="1">
    <citation type="submission" date="2023-03" db="EMBL/GenBank/DDBJ databases">
        <title>Genome sequence of Lichtheimia ornata CBS 291.66.</title>
        <authorList>
            <person name="Mohabir J.T."/>
            <person name="Shea T.P."/>
            <person name="Kurbessoian T."/>
            <person name="Berby B."/>
            <person name="Fontaine J."/>
            <person name="Livny J."/>
            <person name="Gnirke A."/>
            <person name="Stajich J.E."/>
            <person name="Cuomo C.A."/>
        </authorList>
    </citation>
    <scope>NUCLEOTIDE SEQUENCE [LARGE SCALE GENOMIC DNA]</scope>
    <source>
        <strain evidence="13">CBS 291.66</strain>
    </source>
</reference>
<organism evidence="13 14">
    <name type="scientific">Lichtheimia ornata</name>
    <dbReference type="NCBI Taxonomy" id="688661"/>
    <lineage>
        <taxon>Eukaryota</taxon>
        <taxon>Fungi</taxon>
        <taxon>Fungi incertae sedis</taxon>
        <taxon>Mucoromycota</taxon>
        <taxon>Mucoromycotina</taxon>
        <taxon>Mucoromycetes</taxon>
        <taxon>Mucorales</taxon>
        <taxon>Lichtheimiaceae</taxon>
        <taxon>Lichtheimia</taxon>
    </lineage>
</organism>
<evidence type="ECO:0000256" key="11">
    <source>
        <dbReference type="SAM" id="MobiDB-lite"/>
    </source>
</evidence>
<accession>A0AAD7XZT8</accession>
<dbReference type="PROSITE" id="PS00028">
    <property type="entry name" value="ZINC_FINGER_C2H2_1"/>
    <property type="match status" value="2"/>
</dbReference>
<evidence type="ECO:0000256" key="3">
    <source>
        <dbReference type="ARBA" id="ARBA00022737"/>
    </source>
</evidence>
<evidence type="ECO:0000256" key="9">
    <source>
        <dbReference type="ARBA" id="ARBA00038474"/>
    </source>
</evidence>
<dbReference type="PROSITE" id="PS50157">
    <property type="entry name" value="ZINC_FINGER_C2H2_2"/>
    <property type="match status" value="2"/>
</dbReference>
<feature type="domain" description="C2H2-type" evidence="12">
    <location>
        <begin position="46"/>
        <end position="80"/>
    </location>
</feature>
<dbReference type="PANTHER" id="PTHR23233:SF84">
    <property type="entry name" value="FI23031P1"/>
    <property type="match status" value="1"/>
</dbReference>
<comment type="caution">
    <text evidence="13">The sequence shown here is derived from an EMBL/GenBank/DDBJ whole genome shotgun (WGS) entry which is preliminary data.</text>
</comment>
<dbReference type="InterPro" id="IPR013087">
    <property type="entry name" value="Znf_C2H2_type"/>
</dbReference>
<dbReference type="InterPro" id="IPR036236">
    <property type="entry name" value="Znf_C2H2_sf"/>
</dbReference>
<comment type="subcellular location">
    <subcellularLocation>
        <location evidence="1">Nucleus</location>
    </subcellularLocation>
</comment>
<dbReference type="Gene3D" id="3.30.160.60">
    <property type="entry name" value="Classic Zinc Finger"/>
    <property type="match status" value="2"/>
</dbReference>
<dbReference type="InterPro" id="IPR051565">
    <property type="entry name" value="Sal_C2H2-zinc-finger"/>
</dbReference>
<feature type="domain" description="C2H2-type" evidence="12">
    <location>
        <begin position="18"/>
        <end position="45"/>
    </location>
</feature>
<dbReference type="GO" id="GO:0005634">
    <property type="term" value="C:nucleus"/>
    <property type="evidence" value="ECO:0007669"/>
    <property type="project" value="UniProtKB-SubCell"/>
</dbReference>
<dbReference type="RefSeq" id="XP_058341230.1">
    <property type="nucleotide sequence ID" value="XM_058488118.1"/>
</dbReference>
<keyword evidence="3" id="KW-0677">Repeat</keyword>
<keyword evidence="6" id="KW-0805">Transcription regulation</keyword>
<dbReference type="AlphaFoldDB" id="A0AAD7XZT8"/>
<evidence type="ECO:0000256" key="5">
    <source>
        <dbReference type="ARBA" id="ARBA00022833"/>
    </source>
</evidence>
<keyword evidence="2" id="KW-0479">Metal-binding</keyword>
<evidence type="ECO:0000256" key="1">
    <source>
        <dbReference type="ARBA" id="ARBA00004123"/>
    </source>
</evidence>
<dbReference type="Proteomes" id="UP001234581">
    <property type="component" value="Unassembled WGS sequence"/>
</dbReference>
<dbReference type="GeneID" id="83215518"/>
<evidence type="ECO:0000256" key="6">
    <source>
        <dbReference type="ARBA" id="ARBA00023015"/>
    </source>
</evidence>
<dbReference type="FunFam" id="3.30.160.60:FF:001102">
    <property type="entry name" value="Transcription factor IIIA"/>
    <property type="match status" value="1"/>
</dbReference>
<dbReference type="SMART" id="SM00355">
    <property type="entry name" value="ZnF_C2H2"/>
    <property type="match status" value="2"/>
</dbReference>
<evidence type="ECO:0000256" key="10">
    <source>
        <dbReference type="PROSITE-ProRule" id="PRU00042"/>
    </source>
</evidence>
<evidence type="ECO:0000256" key="2">
    <source>
        <dbReference type="ARBA" id="ARBA00022723"/>
    </source>
</evidence>
<dbReference type="GO" id="GO:0000978">
    <property type="term" value="F:RNA polymerase II cis-regulatory region sequence-specific DNA binding"/>
    <property type="evidence" value="ECO:0007669"/>
    <property type="project" value="TreeGrafter"/>
</dbReference>
<evidence type="ECO:0000256" key="4">
    <source>
        <dbReference type="ARBA" id="ARBA00022771"/>
    </source>
</evidence>
<evidence type="ECO:0000256" key="7">
    <source>
        <dbReference type="ARBA" id="ARBA00023163"/>
    </source>
</evidence>
<dbReference type="SUPFAM" id="SSF57667">
    <property type="entry name" value="beta-beta-alpha zinc fingers"/>
    <property type="match status" value="1"/>
</dbReference>
<dbReference type="GO" id="GO:0008270">
    <property type="term" value="F:zinc ion binding"/>
    <property type="evidence" value="ECO:0007669"/>
    <property type="project" value="UniProtKB-KW"/>
</dbReference>
<dbReference type="EMBL" id="JARTCD010000041">
    <property type="protein sequence ID" value="KAJ8656317.1"/>
    <property type="molecule type" value="Genomic_DNA"/>
</dbReference>
<keyword evidence="7" id="KW-0804">Transcription</keyword>
<evidence type="ECO:0000256" key="8">
    <source>
        <dbReference type="ARBA" id="ARBA00023242"/>
    </source>
</evidence>
<feature type="compositionally biased region" description="Low complexity" evidence="11">
    <location>
        <begin position="113"/>
        <end position="136"/>
    </location>
</feature>
<keyword evidence="4 10" id="KW-0863">Zinc-finger</keyword>
<dbReference type="FunFam" id="3.30.160.60:FF:000744">
    <property type="entry name" value="zinc finger E-box-binding homeobox 1"/>
    <property type="match status" value="1"/>
</dbReference>
<keyword evidence="14" id="KW-1185">Reference proteome</keyword>
<dbReference type="GO" id="GO:0000981">
    <property type="term" value="F:DNA-binding transcription factor activity, RNA polymerase II-specific"/>
    <property type="evidence" value="ECO:0007669"/>
    <property type="project" value="TreeGrafter"/>
</dbReference>
<gene>
    <name evidence="13" type="ORF">O0I10_008111</name>
</gene>